<protein>
    <submittedName>
        <fullName evidence="2">Uncharacterized protein</fullName>
    </submittedName>
</protein>
<accession>A0ABV7R4N3</accession>
<dbReference type="Proteomes" id="UP001595721">
    <property type="component" value="Unassembled WGS sequence"/>
</dbReference>
<feature type="transmembrane region" description="Helical" evidence="1">
    <location>
        <begin position="6"/>
        <end position="25"/>
    </location>
</feature>
<comment type="caution">
    <text evidence="2">The sequence shown here is derived from an EMBL/GenBank/DDBJ whole genome shotgun (WGS) entry which is preliminary data.</text>
</comment>
<keyword evidence="1" id="KW-0472">Membrane</keyword>
<evidence type="ECO:0000313" key="2">
    <source>
        <dbReference type="EMBL" id="MFC3528732.1"/>
    </source>
</evidence>
<proteinExistence type="predicted"/>
<evidence type="ECO:0000256" key="1">
    <source>
        <dbReference type="SAM" id="Phobius"/>
    </source>
</evidence>
<keyword evidence="3" id="KW-1185">Reference proteome</keyword>
<name>A0ABV7R4N3_9RHOB</name>
<gene>
    <name evidence="2" type="ORF">ACFOMH_11140</name>
</gene>
<organism evidence="2 3">
    <name type="scientific">Paracoccus mangrovi</name>
    <dbReference type="NCBI Taxonomy" id="1715645"/>
    <lineage>
        <taxon>Bacteria</taxon>
        <taxon>Pseudomonadati</taxon>
        <taxon>Pseudomonadota</taxon>
        <taxon>Alphaproteobacteria</taxon>
        <taxon>Rhodobacterales</taxon>
        <taxon>Paracoccaceae</taxon>
        <taxon>Paracoccus</taxon>
    </lineage>
</organism>
<sequence>MQDWRWIFGFPVHFAAVYLFIKLWAWAGGIDRDGLTPEDRAQRDREGDGWQ</sequence>
<dbReference type="EMBL" id="JBHRXJ010000007">
    <property type="protein sequence ID" value="MFC3528732.1"/>
    <property type="molecule type" value="Genomic_DNA"/>
</dbReference>
<keyword evidence="1" id="KW-1133">Transmembrane helix</keyword>
<dbReference type="RefSeq" id="WP_377744519.1">
    <property type="nucleotide sequence ID" value="NZ_JBHRXJ010000007.1"/>
</dbReference>
<evidence type="ECO:0000313" key="3">
    <source>
        <dbReference type="Proteomes" id="UP001595721"/>
    </source>
</evidence>
<reference evidence="3" key="1">
    <citation type="journal article" date="2019" name="Int. J. Syst. Evol. Microbiol.">
        <title>The Global Catalogue of Microorganisms (GCM) 10K type strain sequencing project: providing services to taxonomists for standard genome sequencing and annotation.</title>
        <authorList>
            <consortium name="The Broad Institute Genomics Platform"/>
            <consortium name="The Broad Institute Genome Sequencing Center for Infectious Disease"/>
            <person name="Wu L."/>
            <person name="Ma J."/>
        </authorList>
    </citation>
    <scope>NUCLEOTIDE SEQUENCE [LARGE SCALE GENOMIC DNA]</scope>
    <source>
        <strain evidence="3">KCTC 42899</strain>
    </source>
</reference>
<keyword evidence="1" id="KW-0812">Transmembrane</keyword>